<organism evidence="1 2">
    <name type="scientific">Rhipicephalus microplus</name>
    <name type="common">Cattle tick</name>
    <name type="synonym">Boophilus microplus</name>
    <dbReference type="NCBI Taxonomy" id="6941"/>
    <lineage>
        <taxon>Eukaryota</taxon>
        <taxon>Metazoa</taxon>
        <taxon>Ecdysozoa</taxon>
        <taxon>Arthropoda</taxon>
        <taxon>Chelicerata</taxon>
        <taxon>Arachnida</taxon>
        <taxon>Acari</taxon>
        <taxon>Parasitiformes</taxon>
        <taxon>Ixodida</taxon>
        <taxon>Ixodoidea</taxon>
        <taxon>Ixodidae</taxon>
        <taxon>Rhipicephalinae</taxon>
        <taxon>Rhipicephalus</taxon>
        <taxon>Boophilus</taxon>
    </lineage>
</organism>
<sequence>MFLRGALPSVALKRIGETLTQGHATIWCPAHEGISGNALAYSFAQDFSNRVSNDTDNQYEPCTARDILEHQRKTRQWYAPPHKSLNVDEARQLRQSQVNTSPHLERWHHKNPNAYVNQCPWRESRPTLQHVTWDCRNKPMEVQSPLKLPLLGEPWEAVLARPDLKTQRGLLDHAGRAAAATGVLKWGNHP</sequence>
<comment type="caution">
    <text evidence="1">The sequence shown here is derived from an EMBL/GenBank/DDBJ whole genome shotgun (WGS) entry which is preliminary data.</text>
</comment>
<dbReference type="AlphaFoldDB" id="A0A9J6DWI5"/>
<keyword evidence="2" id="KW-1185">Reference proteome</keyword>
<name>A0A9J6DWI5_RHIMP</name>
<gene>
    <name evidence="1" type="ORF">HPB51_021437</name>
</gene>
<reference evidence="1" key="2">
    <citation type="submission" date="2021-09" db="EMBL/GenBank/DDBJ databases">
        <authorList>
            <person name="Jia N."/>
            <person name="Wang J."/>
            <person name="Shi W."/>
            <person name="Du L."/>
            <person name="Sun Y."/>
            <person name="Zhan W."/>
            <person name="Jiang J."/>
            <person name="Wang Q."/>
            <person name="Zhang B."/>
            <person name="Ji P."/>
            <person name="Sakyi L.B."/>
            <person name="Cui X."/>
            <person name="Yuan T."/>
            <person name="Jiang B."/>
            <person name="Yang W."/>
            <person name="Lam T.T.-Y."/>
            <person name="Chang Q."/>
            <person name="Ding S."/>
            <person name="Wang X."/>
            <person name="Zhu J."/>
            <person name="Ruan X."/>
            <person name="Zhao L."/>
            <person name="Wei J."/>
            <person name="Que T."/>
            <person name="Du C."/>
            <person name="Cheng J."/>
            <person name="Dai P."/>
            <person name="Han X."/>
            <person name="Huang E."/>
            <person name="Gao Y."/>
            <person name="Liu J."/>
            <person name="Shao H."/>
            <person name="Ye R."/>
            <person name="Li L."/>
            <person name="Wei W."/>
            <person name="Wang X."/>
            <person name="Wang C."/>
            <person name="Huo Q."/>
            <person name="Li W."/>
            <person name="Guo W."/>
            <person name="Chen H."/>
            <person name="Chen S."/>
            <person name="Zhou L."/>
            <person name="Zhou L."/>
            <person name="Ni X."/>
            <person name="Tian J."/>
            <person name="Zhou Y."/>
            <person name="Sheng Y."/>
            <person name="Liu T."/>
            <person name="Pan Y."/>
            <person name="Xia L."/>
            <person name="Li J."/>
            <person name="Zhao F."/>
            <person name="Cao W."/>
        </authorList>
    </citation>
    <scope>NUCLEOTIDE SEQUENCE</scope>
    <source>
        <strain evidence="1">Rmic-2018</strain>
        <tissue evidence="1">Larvae</tissue>
    </source>
</reference>
<dbReference type="Proteomes" id="UP000821866">
    <property type="component" value="Unassembled WGS sequence"/>
</dbReference>
<evidence type="ECO:0000313" key="1">
    <source>
        <dbReference type="EMBL" id="KAH8026543.1"/>
    </source>
</evidence>
<evidence type="ECO:0008006" key="3">
    <source>
        <dbReference type="Google" id="ProtNLM"/>
    </source>
</evidence>
<reference evidence="1" key="1">
    <citation type="journal article" date="2020" name="Cell">
        <title>Large-Scale Comparative Analyses of Tick Genomes Elucidate Their Genetic Diversity and Vector Capacities.</title>
        <authorList>
            <consortium name="Tick Genome and Microbiome Consortium (TIGMIC)"/>
            <person name="Jia N."/>
            <person name="Wang J."/>
            <person name="Shi W."/>
            <person name="Du L."/>
            <person name="Sun Y."/>
            <person name="Zhan W."/>
            <person name="Jiang J.F."/>
            <person name="Wang Q."/>
            <person name="Zhang B."/>
            <person name="Ji P."/>
            <person name="Bell-Sakyi L."/>
            <person name="Cui X.M."/>
            <person name="Yuan T.T."/>
            <person name="Jiang B.G."/>
            <person name="Yang W.F."/>
            <person name="Lam T.T."/>
            <person name="Chang Q.C."/>
            <person name="Ding S.J."/>
            <person name="Wang X.J."/>
            <person name="Zhu J.G."/>
            <person name="Ruan X.D."/>
            <person name="Zhao L."/>
            <person name="Wei J.T."/>
            <person name="Ye R.Z."/>
            <person name="Que T.C."/>
            <person name="Du C.H."/>
            <person name="Zhou Y.H."/>
            <person name="Cheng J.X."/>
            <person name="Dai P.F."/>
            <person name="Guo W.B."/>
            <person name="Han X.H."/>
            <person name="Huang E.J."/>
            <person name="Li L.F."/>
            <person name="Wei W."/>
            <person name="Gao Y.C."/>
            <person name="Liu J.Z."/>
            <person name="Shao H.Z."/>
            <person name="Wang X."/>
            <person name="Wang C.C."/>
            <person name="Yang T.C."/>
            <person name="Huo Q.B."/>
            <person name="Li W."/>
            <person name="Chen H.Y."/>
            <person name="Chen S.E."/>
            <person name="Zhou L.G."/>
            <person name="Ni X.B."/>
            <person name="Tian J.H."/>
            <person name="Sheng Y."/>
            <person name="Liu T."/>
            <person name="Pan Y.S."/>
            <person name="Xia L.Y."/>
            <person name="Li J."/>
            <person name="Zhao F."/>
            <person name="Cao W.C."/>
        </authorList>
    </citation>
    <scope>NUCLEOTIDE SEQUENCE</scope>
    <source>
        <strain evidence="1">Rmic-2018</strain>
    </source>
</reference>
<proteinExistence type="predicted"/>
<protein>
    <recommendedName>
        <fullName evidence="3">Tick transposon</fullName>
    </recommendedName>
</protein>
<evidence type="ECO:0000313" key="2">
    <source>
        <dbReference type="Proteomes" id="UP000821866"/>
    </source>
</evidence>
<dbReference type="EMBL" id="JABSTU010000007">
    <property type="protein sequence ID" value="KAH8026543.1"/>
    <property type="molecule type" value="Genomic_DNA"/>
</dbReference>
<accession>A0A9J6DWI5</accession>